<proteinExistence type="inferred from homology"/>
<feature type="domain" description="Solute-binding protein family 3/N-terminal" evidence="5">
    <location>
        <begin position="23"/>
        <end position="243"/>
    </location>
</feature>
<dbReference type="Proteomes" id="UP000190080">
    <property type="component" value="Unassembled WGS sequence"/>
</dbReference>
<comment type="similarity">
    <text evidence="2 4">Belongs to the bacterial solute-binding protein 3 family.</text>
</comment>
<dbReference type="PROSITE" id="PS01039">
    <property type="entry name" value="SBP_BACTERIAL_3"/>
    <property type="match status" value="1"/>
</dbReference>
<dbReference type="GO" id="GO:0030313">
    <property type="term" value="C:cell envelope"/>
    <property type="evidence" value="ECO:0007669"/>
    <property type="project" value="UniProtKB-SubCell"/>
</dbReference>
<accession>A0A1V4IY63</accession>
<comment type="subcellular location">
    <subcellularLocation>
        <location evidence="1">Cell envelope</location>
    </subcellularLocation>
</comment>
<protein>
    <submittedName>
        <fullName evidence="7">Cystine-binding periplasmic protein</fullName>
    </submittedName>
</protein>
<reference evidence="7 8" key="1">
    <citation type="submission" date="2017-03" db="EMBL/GenBank/DDBJ databases">
        <title>Genome sequence of Clostridium oryzae DSM 28571.</title>
        <authorList>
            <person name="Poehlein A."/>
            <person name="Daniel R."/>
        </authorList>
    </citation>
    <scope>NUCLEOTIDE SEQUENCE [LARGE SCALE GENOMIC DNA]</scope>
    <source>
        <strain evidence="7 8">DSM 28571</strain>
    </source>
</reference>
<dbReference type="InterPro" id="IPR001320">
    <property type="entry name" value="Iontro_rcpt_C"/>
</dbReference>
<evidence type="ECO:0000256" key="3">
    <source>
        <dbReference type="ARBA" id="ARBA00022729"/>
    </source>
</evidence>
<evidence type="ECO:0000256" key="1">
    <source>
        <dbReference type="ARBA" id="ARBA00004196"/>
    </source>
</evidence>
<dbReference type="GO" id="GO:0016020">
    <property type="term" value="C:membrane"/>
    <property type="evidence" value="ECO:0007669"/>
    <property type="project" value="InterPro"/>
</dbReference>
<dbReference type="EMBL" id="MZGV01000001">
    <property type="protein sequence ID" value="OPJ65008.1"/>
    <property type="molecule type" value="Genomic_DNA"/>
</dbReference>
<dbReference type="SMART" id="SM00062">
    <property type="entry name" value="PBPb"/>
    <property type="match status" value="1"/>
</dbReference>
<feature type="domain" description="Ionotropic glutamate receptor C-terminal" evidence="6">
    <location>
        <begin position="25"/>
        <end position="242"/>
    </location>
</feature>
<comment type="caution">
    <text evidence="7">The sequence shown here is derived from an EMBL/GenBank/DDBJ whole genome shotgun (WGS) entry which is preliminary data.</text>
</comment>
<evidence type="ECO:0000256" key="2">
    <source>
        <dbReference type="ARBA" id="ARBA00010333"/>
    </source>
</evidence>
<dbReference type="AlphaFoldDB" id="A0A1V4IY63"/>
<dbReference type="InterPro" id="IPR018313">
    <property type="entry name" value="SBP_3_CS"/>
</dbReference>
<dbReference type="GO" id="GO:0015276">
    <property type="term" value="F:ligand-gated monoatomic ion channel activity"/>
    <property type="evidence" value="ECO:0007669"/>
    <property type="project" value="InterPro"/>
</dbReference>
<name>A0A1V4IY63_9CLOT</name>
<dbReference type="PANTHER" id="PTHR35936">
    <property type="entry name" value="MEMBRANE-BOUND LYTIC MUREIN TRANSGLYCOSYLASE F"/>
    <property type="match status" value="1"/>
</dbReference>
<evidence type="ECO:0000313" key="8">
    <source>
        <dbReference type="Proteomes" id="UP000190080"/>
    </source>
</evidence>
<evidence type="ECO:0000259" key="5">
    <source>
        <dbReference type="SMART" id="SM00062"/>
    </source>
</evidence>
<evidence type="ECO:0000313" key="7">
    <source>
        <dbReference type="EMBL" id="OPJ65008.1"/>
    </source>
</evidence>
<dbReference type="PANTHER" id="PTHR35936:SF19">
    <property type="entry name" value="AMINO-ACID-BINDING PROTEIN YXEM-RELATED"/>
    <property type="match status" value="1"/>
</dbReference>
<keyword evidence="3" id="KW-0732">Signal</keyword>
<dbReference type="SMART" id="SM00079">
    <property type="entry name" value="PBPe"/>
    <property type="match status" value="1"/>
</dbReference>
<evidence type="ECO:0000259" key="6">
    <source>
        <dbReference type="SMART" id="SM00079"/>
    </source>
</evidence>
<dbReference type="InterPro" id="IPR001638">
    <property type="entry name" value="Solute-binding_3/MltF_N"/>
</dbReference>
<dbReference type="CDD" id="cd13530">
    <property type="entry name" value="PBP2_peptides_like"/>
    <property type="match status" value="1"/>
</dbReference>
<keyword evidence="8" id="KW-1185">Reference proteome</keyword>
<dbReference type="STRING" id="1450648.CLORY_00080"/>
<sequence>MVGCTKKASGSSSTLDKIKSKKVITIGVDDTYPPMEFKDSSNKLVGYDVDMAEAVAKKMGVKIKWVPTAWDGIFGALSSKRFDLIHSSVSITDERKKTMIFSDPYITGGNSIFVKKGDTSIQSSDDLKGKIIGVQAGTTGEEVVSKMGTAKSVKKYQGMTEAFMDLLNGRTSAVVSDPMVGKYYAAKQPNKFETVKSTLNEEPIGVAFRKSDKSLRDAYNKAINDLKKDGTLSKISEKWFGEDIYK</sequence>
<evidence type="ECO:0000256" key="4">
    <source>
        <dbReference type="RuleBase" id="RU003744"/>
    </source>
</evidence>
<organism evidence="7 8">
    <name type="scientific">Clostridium oryzae</name>
    <dbReference type="NCBI Taxonomy" id="1450648"/>
    <lineage>
        <taxon>Bacteria</taxon>
        <taxon>Bacillati</taxon>
        <taxon>Bacillota</taxon>
        <taxon>Clostridia</taxon>
        <taxon>Eubacteriales</taxon>
        <taxon>Clostridiaceae</taxon>
        <taxon>Clostridium</taxon>
    </lineage>
</organism>
<gene>
    <name evidence="7" type="primary">fliY_2</name>
    <name evidence="7" type="ORF">CLORY_00080</name>
</gene>
<dbReference type="Pfam" id="PF00497">
    <property type="entry name" value="SBP_bac_3"/>
    <property type="match status" value="1"/>
</dbReference>
<dbReference type="SUPFAM" id="SSF53850">
    <property type="entry name" value="Periplasmic binding protein-like II"/>
    <property type="match status" value="1"/>
</dbReference>
<dbReference type="Gene3D" id="3.40.190.10">
    <property type="entry name" value="Periplasmic binding protein-like II"/>
    <property type="match status" value="2"/>
</dbReference>